<feature type="domain" description="DDE Tnp4" evidence="3">
    <location>
        <begin position="13"/>
        <end position="65"/>
    </location>
</feature>
<gene>
    <name evidence="4" type="ORF">NQ314_003210</name>
</gene>
<protein>
    <recommendedName>
        <fullName evidence="3">DDE Tnp4 domain-containing protein</fullName>
    </recommendedName>
</protein>
<proteinExistence type="predicted"/>
<keyword evidence="2" id="KW-0479">Metal-binding</keyword>
<comment type="cofactor">
    <cofactor evidence="1">
        <name>a divalent metal cation</name>
        <dbReference type="ChEBI" id="CHEBI:60240"/>
    </cofactor>
</comment>
<reference evidence="4" key="1">
    <citation type="journal article" date="2023" name="Insect Mol. Biol.">
        <title>Genome sequencing provides insights into the evolution of gene families encoding plant cell wall-degrading enzymes in longhorned beetles.</title>
        <authorList>
            <person name="Shin N.R."/>
            <person name="Okamura Y."/>
            <person name="Kirsch R."/>
            <person name="Pauchet Y."/>
        </authorList>
    </citation>
    <scope>NUCLEOTIDE SEQUENCE</scope>
    <source>
        <strain evidence="4">RBIC_L_NR</strain>
    </source>
</reference>
<accession>A0AAV8ZPT4</accession>
<keyword evidence="5" id="KW-1185">Reference proteome</keyword>
<evidence type="ECO:0000256" key="1">
    <source>
        <dbReference type="ARBA" id="ARBA00001968"/>
    </source>
</evidence>
<organism evidence="4 5">
    <name type="scientific">Rhamnusium bicolor</name>
    <dbReference type="NCBI Taxonomy" id="1586634"/>
    <lineage>
        <taxon>Eukaryota</taxon>
        <taxon>Metazoa</taxon>
        <taxon>Ecdysozoa</taxon>
        <taxon>Arthropoda</taxon>
        <taxon>Hexapoda</taxon>
        <taxon>Insecta</taxon>
        <taxon>Pterygota</taxon>
        <taxon>Neoptera</taxon>
        <taxon>Endopterygota</taxon>
        <taxon>Coleoptera</taxon>
        <taxon>Polyphaga</taxon>
        <taxon>Cucujiformia</taxon>
        <taxon>Chrysomeloidea</taxon>
        <taxon>Cerambycidae</taxon>
        <taxon>Lepturinae</taxon>
        <taxon>Rhagiini</taxon>
        <taxon>Rhamnusium</taxon>
    </lineage>
</organism>
<dbReference type="GO" id="GO:0046872">
    <property type="term" value="F:metal ion binding"/>
    <property type="evidence" value="ECO:0007669"/>
    <property type="project" value="UniProtKB-KW"/>
</dbReference>
<dbReference type="Proteomes" id="UP001162156">
    <property type="component" value="Unassembled WGS sequence"/>
</dbReference>
<comment type="caution">
    <text evidence="4">The sequence shown here is derived from an EMBL/GenBank/DDBJ whole genome shotgun (WGS) entry which is preliminary data.</text>
</comment>
<name>A0AAV8ZPT4_9CUCU</name>
<evidence type="ECO:0000313" key="4">
    <source>
        <dbReference type="EMBL" id="KAJ8966934.1"/>
    </source>
</evidence>
<dbReference type="AlphaFoldDB" id="A0AAV8ZPT4"/>
<dbReference type="Pfam" id="PF13359">
    <property type="entry name" value="DDE_Tnp_4"/>
    <property type="match status" value="1"/>
</dbReference>
<evidence type="ECO:0000256" key="2">
    <source>
        <dbReference type="ARBA" id="ARBA00022723"/>
    </source>
</evidence>
<dbReference type="EMBL" id="JANEYF010000916">
    <property type="protein sequence ID" value="KAJ8966934.1"/>
    <property type="molecule type" value="Genomic_DNA"/>
</dbReference>
<evidence type="ECO:0000313" key="5">
    <source>
        <dbReference type="Proteomes" id="UP001162156"/>
    </source>
</evidence>
<sequence length="145" mass="16631">MKPFPGTHPKGSPERVFNYRLSRARRIIENVFGLLGTVFRVFRRPIALSLKKVESGVLACISLHNFLRRNTQSPQTYTPPGTFDSEDLDTGIIIPGSWRYENEGGFLNLQRIPRKIPKDAKEVRNELAQFFISDVGKVPWQDRFA</sequence>
<dbReference type="InterPro" id="IPR027806">
    <property type="entry name" value="HARBI1_dom"/>
</dbReference>
<evidence type="ECO:0000259" key="3">
    <source>
        <dbReference type="Pfam" id="PF13359"/>
    </source>
</evidence>